<evidence type="ECO:0000256" key="1">
    <source>
        <dbReference type="SAM" id="MobiDB-lite"/>
    </source>
</evidence>
<evidence type="ECO:0000313" key="2">
    <source>
        <dbReference type="EMBL" id="WMX43821.1"/>
    </source>
</evidence>
<feature type="region of interest" description="Disordered" evidence="1">
    <location>
        <begin position="23"/>
        <end position="154"/>
    </location>
</feature>
<accession>A0ABY9RNQ6</accession>
<protein>
    <recommendedName>
        <fullName evidence="4">Adhesin</fullName>
    </recommendedName>
</protein>
<feature type="compositionally biased region" description="Low complexity" evidence="1">
    <location>
        <begin position="116"/>
        <end position="129"/>
    </location>
</feature>
<evidence type="ECO:0008006" key="4">
    <source>
        <dbReference type="Google" id="ProtNLM"/>
    </source>
</evidence>
<name>A0ABY9RNQ6_9ACTN</name>
<feature type="compositionally biased region" description="Gly residues" evidence="1">
    <location>
        <begin position="138"/>
        <end position="148"/>
    </location>
</feature>
<sequence length="325" mass="32206">MMAAAVVGGLLLVGIPFLVSGPSGPDDTSPSASGQGPVGSLIGPDGTGPGVVPGQQNAPDSGRVGAPTTGTPGKPGVACTGGPAVPKGGPAGGLHESGTAPHEASGDNRAVPSRSGAPAKGGTPAGTGTSVPTKRPSGSGGTSGGTGDTGNHAVRPAAPVTYQHFIGPGCDTPGFATSDRYTDGSKGWRGSWNSQKGYGCNGLFYSLPLSGSTSKPSGAYAHWRFPTGKVTKGTCAVEVFIPNVKDVSYVGGSPAHYTVYRSFQPQSSTKVGTFAINQTAHLGQWVAAGSFRVDQGRLSVVLDNRGKASGNRHAAAAPVRITCSA</sequence>
<dbReference type="RefSeq" id="WP_309547697.1">
    <property type="nucleotide sequence ID" value="NZ_CP133762.1"/>
</dbReference>
<keyword evidence="3" id="KW-1185">Reference proteome</keyword>
<gene>
    <name evidence="2" type="ORF">RGF97_01605</name>
</gene>
<feature type="compositionally biased region" description="Low complexity" evidence="1">
    <location>
        <begin position="23"/>
        <end position="34"/>
    </location>
</feature>
<feature type="compositionally biased region" description="Low complexity" evidence="1">
    <location>
        <begin position="67"/>
        <end position="88"/>
    </location>
</feature>
<dbReference type="Proteomes" id="UP001250858">
    <property type="component" value="Chromosome"/>
</dbReference>
<evidence type="ECO:0000313" key="3">
    <source>
        <dbReference type="Proteomes" id="UP001250858"/>
    </source>
</evidence>
<proteinExistence type="predicted"/>
<reference evidence="2 3" key="1">
    <citation type="submission" date="2023-09" db="EMBL/GenBank/DDBJ databases">
        <title>Complete genome of Streptomyces roseicoloratus T14.</title>
        <authorList>
            <person name="Bashizi T."/>
            <person name="Kim M.-J."/>
            <person name="Lee G."/>
            <person name="Tagele S.B."/>
            <person name="Shin J.-H."/>
        </authorList>
    </citation>
    <scope>NUCLEOTIDE SEQUENCE [LARGE SCALE GENOMIC DNA]</scope>
    <source>
        <strain evidence="2 3">T14</strain>
    </source>
</reference>
<organism evidence="2 3">
    <name type="scientific">Streptomyces roseicoloratus</name>
    <dbReference type="NCBI Taxonomy" id="2508722"/>
    <lineage>
        <taxon>Bacteria</taxon>
        <taxon>Bacillati</taxon>
        <taxon>Actinomycetota</taxon>
        <taxon>Actinomycetes</taxon>
        <taxon>Kitasatosporales</taxon>
        <taxon>Streptomycetaceae</taxon>
        <taxon>Streptomyces</taxon>
    </lineage>
</organism>
<dbReference type="EMBL" id="CP133762">
    <property type="protein sequence ID" value="WMX43821.1"/>
    <property type="molecule type" value="Genomic_DNA"/>
</dbReference>